<evidence type="ECO:0000256" key="1">
    <source>
        <dbReference type="SAM" id="MobiDB-lite"/>
    </source>
</evidence>
<keyword evidence="4" id="KW-1185">Reference proteome</keyword>
<feature type="transmembrane region" description="Helical" evidence="2">
    <location>
        <begin position="372"/>
        <end position="390"/>
    </location>
</feature>
<feature type="region of interest" description="Disordered" evidence="1">
    <location>
        <begin position="1"/>
        <end position="28"/>
    </location>
</feature>
<dbReference type="EMBL" id="JBHLUD010000014">
    <property type="protein sequence ID" value="MFC0547719.1"/>
    <property type="molecule type" value="Genomic_DNA"/>
</dbReference>
<evidence type="ECO:0000313" key="4">
    <source>
        <dbReference type="Proteomes" id="UP001589810"/>
    </source>
</evidence>
<keyword evidence="2" id="KW-0472">Membrane</keyword>
<sequence>MAGPDSADSDGTNTRESASEPASSEHGSDVAEYVIRVKAADRSAVTLGDVVGPAAAHMADVQRSLGLSALGDSARLMDGVGGLRGVADYLASVKGMAARTAVFDDVVGPAAAHMADVQRSLGLSVLGDPARLMDGVSGITGVADHLASVNIEALGAVKFYDALMPTMTTSFGVQNAVDYMTRSQQTGLGVVTALEEFRAVVPSVISNLAGASGPMSGVNFSRTALAGLVDGSRRMQEFDVVASFDNSALWRGERRLAEEAVNRSVAELLEVLATSTARESMKDPGSSVNAFAALADDDLRLGLTNYPYAPTSAALDDETSSLLDQLRSNINDRLERMGISGATRVVIGTLLFECSVILYFSDHAAFAAINDVFSFPANILGWGLFVFAMSKKK</sequence>
<proteinExistence type="predicted"/>
<comment type="caution">
    <text evidence="3">The sequence shown here is derived from an EMBL/GenBank/DDBJ whole genome shotgun (WGS) entry which is preliminary data.</text>
</comment>
<name>A0ABV6N552_9PSEU</name>
<keyword evidence="2" id="KW-1133">Transmembrane helix</keyword>
<evidence type="ECO:0000256" key="2">
    <source>
        <dbReference type="SAM" id="Phobius"/>
    </source>
</evidence>
<evidence type="ECO:0000313" key="3">
    <source>
        <dbReference type="EMBL" id="MFC0547719.1"/>
    </source>
</evidence>
<organism evidence="3 4">
    <name type="scientific">Kutzneria chonburiensis</name>
    <dbReference type="NCBI Taxonomy" id="1483604"/>
    <lineage>
        <taxon>Bacteria</taxon>
        <taxon>Bacillati</taxon>
        <taxon>Actinomycetota</taxon>
        <taxon>Actinomycetes</taxon>
        <taxon>Pseudonocardiales</taxon>
        <taxon>Pseudonocardiaceae</taxon>
        <taxon>Kutzneria</taxon>
    </lineage>
</organism>
<protein>
    <submittedName>
        <fullName evidence="3">Uncharacterized protein</fullName>
    </submittedName>
</protein>
<keyword evidence="2" id="KW-0812">Transmembrane</keyword>
<dbReference type="Proteomes" id="UP001589810">
    <property type="component" value="Unassembled WGS sequence"/>
</dbReference>
<dbReference type="RefSeq" id="WP_379794552.1">
    <property type="nucleotide sequence ID" value="NZ_JBHLUD010000014.1"/>
</dbReference>
<accession>A0ABV6N552</accession>
<reference evidence="3 4" key="1">
    <citation type="submission" date="2024-09" db="EMBL/GenBank/DDBJ databases">
        <authorList>
            <person name="Sun Q."/>
            <person name="Mori K."/>
        </authorList>
    </citation>
    <scope>NUCLEOTIDE SEQUENCE [LARGE SCALE GENOMIC DNA]</scope>
    <source>
        <strain evidence="3 4">TBRC 1432</strain>
    </source>
</reference>
<feature type="compositionally biased region" description="Polar residues" evidence="1">
    <location>
        <begin position="9"/>
        <end position="22"/>
    </location>
</feature>
<gene>
    <name evidence="3" type="ORF">ACFFH7_39855</name>
</gene>